<feature type="domain" description="GGDEF" evidence="4">
    <location>
        <begin position="573"/>
        <end position="710"/>
    </location>
</feature>
<keyword evidence="6" id="KW-1185">Reference proteome</keyword>
<evidence type="ECO:0000313" key="5">
    <source>
        <dbReference type="EMBL" id="OAN13004.1"/>
    </source>
</evidence>
<evidence type="ECO:0000256" key="2">
    <source>
        <dbReference type="ARBA" id="ARBA00012528"/>
    </source>
</evidence>
<dbReference type="GO" id="GO:1902201">
    <property type="term" value="P:negative regulation of bacterial-type flagellum-dependent cell motility"/>
    <property type="evidence" value="ECO:0007669"/>
    <property type="project" value="TreeGrafter"/>
</dbReference>
<dbReference type="Gene3D" id="3.30.70.270">
    <property type="match status" value="1"/>
</dbReference>
<protein>
    <recommendedName>
        <fullName evidence="2">diguanylate cyclase</fullName>
        <ecNumber evidence="2">2.7.7.65</ecNumber>
    </recommendedName>
</protein>
<dbReference type="InterPro" id="IPR050469">
    <property type="entry name" value="Diguanylate_Cyclase"/>
</dbReference>
<dbReference type="PANTHER" id="PTHR45138:SF9">
    <property type="entry name" value="DIGUANYLATE CYCLASE DGCM-RELATED"/>
    <property type="match status" value="1"/>
</dbReference>
<dbReference type="InterPro" id="IPR011990">
    <property type="entry name" value="TPR-like_helical_dom_sf"/>
</dbReference>
<evidence type="ECO:0000256" key="1">
    <source>
        <dbReference type="ARBA" id="ARBA00001946"/>
    </source>
</evidence>
<dbReference type="Proteomes" id="UP000078503">
    <property type="component" value="Unassembled WGS sequence"/>
</dbReference>
<comment type="catalytic activity">
    <reaction evidence="3">
        <text>2 GTP = 3',3'-c-di-GMP + 2 diphosphate</text>
        <dbReference type="Rhea" id="RHEA:24898"/>
        <dbReference type="ChEBI" id="CHEBI:33019"/>
        <dbReference type="ChEBI" id="CHEBI:37565"/>
        <dbReference type="ChEBI" id="CHEBI:58805"/>
        <dbReference type="EC" id="2.7.7.65"/>
    </reaction>
</comment>
<dbReference type="Gene3D" id="1.25.40.10">
    <property type="entry name" value="Tetratricopeptide repeat domain"/>
    <property type="match status" value="1"/>
</dbReference>
<dbReference type="GO" id="GO:0052621">
    <property type="term" value="F:diguanylate cyclase activity"/>
    <property type="evidence" value="ECO:0007669"/>
    <property type="project" value="UniProtKB-EC"/>
</dbReference>
<dbReference type="EC" id="2.7.7.65" evidence="2"/>
<reference evidence="5 6" key="1">
    <citation type="submission" date="2016-03" db="EMBL/GenBank/DDBJ databases">
        <title>Photobacterium proteolyticum sp. nov. a protease producing bacterium isolated from ocean sediments of Laizhou Bay.</title>
        <authorList>
            <person name="Li Y."/>
        </authorList>
    </citation>
    <scope>NUCLEOTIDE SEQUENCE [LARGE SCALE GENOMIC DNA]</scope>
    <source>
        <strain evidence="5 6">R-40508</strain>
    </source>
</reference>
<dbReference type="SMART" id="SM00065">
    <property type="entry name" value="GAF"/>
    <property type="match status" value="1"/>
</dbReference>
<dbReference type="InterPro" id="IPR003018">
    <property type="entry name" value="GAF"/>
</dbReference>
<proteinExistence type="predicted"/>
<gene>
    <name evidence="5" type="ORF">A3K86_15150</name>
</gene>
<dbReference type="GO" id="GO:0043709">
    <property type="term" value="P:cell adhesion involved in single-species biofilm formation"/>
    <property type="evidence" value="ECO:0007669"/>
    <property type="project" value="TreeGrafter"/>
</dbReference>
<comment type="caution">
    <text evidence="5">The sequence shown here is derived from an EMBL/GenBank/DDBJ whole genome shotgun (WGS) entry which is preliminary data.</text>
</comment>
<dbReference type="Pfam" id="PF01590">
    <property type="entry name" value="GAF"/>
    <property type="match status" value="1"/>
</dbReference>
<dbReference type="Pfam" id="PF00990">
    <property type="entry name" value="GGDEF"/>
    <property type="match status" value="1"/>
</dbReference>
<dbReference type="SUPFAM" id="SSF55781">
    <property type="entry name" value="GAF domain-like"/>
    <property type="match status" value="1"/>
</dbReference>
<dbReference type="InterPro" id="IPR043128">
    <property type="entry name" value="Rev_trsase/Diguanyl_cyclase"/>
</dbReference>
<accession>A0A178K8D1</accession>
<sequence length="734" mass="83665">MIKARILSQILTMLTRLQQEQGRDAVKQVRKKIELMIKEADITLPEEYVSFLNAYDVYRCRPIEEAIPHFIHCQMLCENNQNTVLYIYCDLHLGTIYSLIGQFHQSLKHFLAALSNNSIEDDNLKLLLNLNISDAYISLGDFSRVKSYSLKAIGLAELLNDKSCLTLALDNAAIAEGYIGNFIAANFYIERSITIAHELACPRSLGFAVGYKARIEAMQNNDEEAKLLFEQADAHFKASYEYYGRGDCLCYFAALLFKLNDYELALQHVHQALALIKAEKNYQLRIRLFELEAKIYKRQGKLLLENLAIEKQAKLSAEELKRATHSETLYIESILQLGEQKREHDTLQQLHSKLKIITEIGQNIATITNLNDCLLDVSQQVNKIIPIHVFGIALFDEENKVLNYNHFIEDETLIAPFTINCEHISSLGAYCIYHQQTLLLNTSSLDEVTGYIDPKYLDRQMYFGDGEQNQSGIITPIKLNNKTIGALFLEHRTAFLYQSYHCELAEQLASFIAVALENQRQTQALHQQQLALATINQKLDMLSRQDPLTQLYNRYELEKVVPEVIANAVEKNEPLTCLMIDVDYYKGFNDFYGHHKGDQVLVTLAKTFQQVFNAPNDYVFRYGGDEFLMLLAGQTLQQAKEKVAIVEKAVADLAISHSQSACSSVLTLSIGGYCCHDLYNMGLNRLIQKTDKALYQAKSRGRNTFVGYEEQQAVKKNTMQHKQVDEQAKISDRC</sequence>
<dbReference type="NCBIfam" id="TIGR00254">
    <property type="entry name" value="GGDEF"/>
    <property type="match status" value="1"/>
</dbReference>
<dbReference type="GO" id="GO:0005886">
    <property type="term" value="C:plasma membrane"/>
    <property type="evidence" value="ECO:0007669"/>
    <property type="project" value="TreeGrafter"/>
</dbReference>
<dbReference type="PANTHER" id="PTHR45138">
    <property type="entry name" value="REGULATORY COMPONENTS OF SENSORY TRANSDUCTION SYSTEM"/>
    <property type="match status" value="1"/>
</dbReference>
<dbReference type="FunFam" id="3.30.70.270:FF:000001">
    <property type="entry name" value="Diguanylate cyclase domain protein"/>
    <property type="match status" value="1"/>
</dbReference>
<dbReference type="Gene3D" id="3.30.450.40">
    <property type="match status" value="1"/>
</dbReference>
<dbReference type="SMART" id="SM00267">
    <property type="entry name" value="GGDEF"/>
    <property type="match status" value="1"/>
</dbReference>
<name>A0A178K8D1_9GAMM</name>
<dbReference type="CDD" id="cd01949">
    <property type="entry name" value="GGDEF"/>
    <property type="match status" value="1"/>
</dbReference>
<dbReference type="SUPFAM" id="SSF55073">
    <property type="entry name" value="Nucleotide cyclase"/>
    <property type="match status" value="1"/>
</dbReference>
<comment type="cofactor">
    <cofactor evidence="1">
        <name>Mg(2+)</name>
        <dbReference type="ChEBI" id="CHEBI:18420"/>
    </cofactor>
</comment>
<dbReference type="InterPro" id="IPR000160">
    <property type="entry name" value="GGDEF_dom"/>
</dbReference>
<evidence type="ECO:0000259" key="4">
    <source>
        <dbReference type="PROSITE" id="PS50887"/>
    </source>
</evidence>
<dbReference type="STRING" id="858640.A3K86_15150"/>
<dbReference type="OrthoDB" id="9805474at2"/>
<dbReference type="SUPFAM" id="SSF48452">
    <property type="entry name" value="TPR-like"/>
    <property type="match status" value="2"/>
</dbReference>
<dbReference type="RefSeq" id="WP_068332858.1">
    <property type="nucleotide sequence ID" value="NZ_LVHF01000029.1"/>
</dbReference>
<dbReference type="AlphaFoldDB" id="A0A178K8D1"/>
<evidence type="ECO:0000256" key="3">
    <source>
        <dbReference type="ARBA" id="ARBA00034247"/>
    </source>
</evidence>
<dbReference type="InterPro" id="IPR029787">
    <property type="entry name" value="Nucleotide_cyclase"/>
</dbReference>
<organism evidence="5 6">
    <name type="scientific">Photobacterium jeanii</name>
    <dbReference type="NCBI Taxonomy" id="858640"/>
    <lineage>
        <taxon>Bacteria</taxon>
        <taxon>Pseudomonadati</taxon>
        <taxon>Pseudomonadota</taxon>
        <taxon>Gammaproteobacteria</taxon>
        <taxon>Vibrionales</taxon>
        <taxon>Vibrionaceae</taxon>
        <taxon>Photobacterium</taxon>
    </lineage>
</organism>
<dbReference type="EMBL" id="LVHF01000029">
    <property type="protein sequence ID" value="OAN13004.1"/>
    <property type="molecule type" value="Genomic_DNA"/>
</dbReference>
<evidence type="ECO:0000313" key="6">
    <source>
        <dbReference type="Proteomes" id="UP000078503"/>
    </source>
</evidence>
<dbReference type="PROSITE" id="PS50887">
    <property type="entry name" value="GGDEF"/>
    <property type="match status" value="1"/>
</dbReference>
<dbReference type="InterPro" id="IPR029016">
    <property type="entry name" value="GAF-like_dom_sf"/>
</dbReference>